<proteinExistence type="predicted"/>
<accession>A0A1J4JXQ8</accession>
<dbReference type="VEuPathDB" id="TrichDB:TRFO_28717"/>
<keyword evidence="2" id="KW-1185">Reference proteome</keyword>
<comment type="caution">
    <text evidence="1">The sequence shown here is derived from an EMBL/GenBank/DDBJ whole genome shotgun (WGS) entry which is preliminary data.</text>
</comment>
<evidence type="ECO:0000313" key="1">
    <source>
        <dbReference type="EMBL" id="OHT03935.1"/>
    </source>
</evidence>
<dbReference type="EMBL" id="MLAK01000812">
    <property type="protein sequence ID" value="OHT03935.1"/>
    <property type="molecule type" value="Genomic_DNA"/>
</dbReference>
<organism evidence="1 2">
    <name type="scientific">Tritrichomonas foetus</name>
    <dbReference type="NCBI Taxonomy" id="1144522"/>
    <lineage>
        <taxon>Eukaryota</taxon>
        <taxon>Metamonada</taxon>
        <taxon>Parabasalia</taxon>
        <taxon>Tritrichomonadida</taxon>
        <taxon>Tritrichomonadidae</taxon>
        <taxon>Tritrichomonas</taxon>
    </lineage>
</organism>
<name>A0A1J4JXQ8_9EUKA</name>
<protein>
    <submittedName>
        <fullName evidence="1">Uncharacterized protein</fullName>
    </submittedName>
</protein>
<sequence>MSMTPSDVVKSALLNGDQSRQLWAINLLPMTPKDNANNNISNCFKFLYLSFSKQCCPLGEHICAAMLRECEKRVLSDEDLYKYIFPFVVNKIASGSTDIEWFRLMKRFARSIKVRDIQHCLESDSVRFIHSFQKRASDCGAMIAKGLIKNGYIYSKQALEMIIPKHYPMRLLLKPLVLMLESCNFNQQFITELIKSAKPSHSTVEAILVMDSPNPILMEYIKDVISIKPPAPSLLLTYAKYYDKVVKYNILSLEEIVDYILEQQLFSPENAKILSRFFKRIIEINSVKIPHEKLLNFFNDFYKKNVIEALEMADFVVKRKRELEDLVVILFCSEISISNFSVWCRKYPVFYDSLQKISNRKQMENFLQKHLNNELNVGHKTRENGQKEFLRATSSIKKNVSFSDDFTNVTELEENLSKSGVSGSIECRCWREASMMLLLLQPNAETIPYLFKAIDIHGKALTSTLATVLAKFDDKTIISFLNEISQENSTHQIICVNIIYEILKSKSHLTLVSDFISLLSSIVFNEKTLSIVRCCVIRQFNILIYYVHSIKDRDLVKNAISRFSQFSKDPAVEDAIRSNSSSVPLMRAPSGVTAFTFSFNQKLSMPMTRANSITLSTSKPRYIVPKVNSIRKKNNIVRPSLNHTALM</sequence>
<gene>
    <name evidence="1" type="ORF">TRFO_28717</name>
</gene>
<evidence type="ECO:0000313" key="2">
    <source>
        <dbReference type="Proteomes" id="UP000179807"/>
    </source>
</evidence>
<dbReference type="RefSeq" id="XP_068357071.1">
    <property type="nucleotide sequence ID" value="XM_068506340.1"/>
</dbReference>
<dbReference type="Proteomes" id="UP000179807">
    <property type="component" value="Unassembled WGS sequence"/>
</dbReference>
<reference evidence="1" key="1">
    <citation type="submission" date="2016-10" db="EMBL/GenBank/DDBJ databases">
        <authorList>
            <person name="Benchimol M."/>
            <person name="Almeida L.G."/>
            <person name="Vasconcelos A.T."/>
            <person name="Perreira-Neves A."/>
            <person name="Rosa I.A."/>
            <person name="Tasca T."/>
            <person name="Bogo M.R."/>
            <person name="de Souza W."/>
        </authorList>
    </citation>
    <scope>NUCLEOTIDE SEQUENCE [LARGE SCALE GENOMIC DNA]</scope>
    <source>
        <strain evidence="1">K</strain>
    </source>
</reference>
<dbReference type="GeneID" id="94841044"/>
<dbReference type="AlphaFoldDB" id="A0A1J4JXQ8"/>